<feature type="region of interest" description="Disordered" evidence="1">
    <location>
        <begin position="224"/>
        <end position="255"/>
    </location>
</feature>
<accession>A0A6A7BCM0</accession>
<evidence type="ECO:0000313" key="3">
    <source>
        <dbReference type="EMBL" id="KAF2853261.1"/>
    </source>
</evidence>
<dbReference type="SUPFAM" id="SSF54495">
    <property type="entry name" value="UBC-like"/>
    <property type="match status" value="1"/>
</dbReference>
<feature type="compositionally biased region" description="Polar residues" evidence="1">
    <location>
        <begin position="235"/>
        <end position="249"/>
    </location>
</feature>
<evidence type="ECO:0000313" key="4">
    <source>
        <dbReference type="Proteomes" id="UP000799423"/>
    </source>
</evidence>
<feature type="domain" description="UBC core" evidence="2">
    <location>
        <begin position="13"/>
        <end position="182"/>
    </location>
</feature>
<dbReference type="PROSITE" id="PS50127">
    <property type="entry name" value="UBC_2"/>
    <property type="match status" value="1"/>
</dbReference>
<reference evidence="3" key="1">
    <citation type="submission" date="2020-01" db="EMBL/GenBank/DDBJ databases">
        <authorList>
            <consortium name="DOE Joint Genome Institute"/>
            <person name="Haridas S."/>
            <person name="Albert R."/>
            <person name="Binder M."/>
            <person name="Bloem J."/>
            <person name="Labutti K."/>
            <person name="Salamov A."/>
            <person name="Andreopoulos B."/>
            <person name="Baker S.E."/>
            <person name="Barry K."/>
            <person name="Bills G."/>
            <person name="Bluhm B.H."/>
            <person name="Cannon C."/>
            <person name="Castanera R."/>
            <person name="Culley D.E."/>
            <person name="Daum C."/>
            <person name="Ezra D."/>
            <person name="Gonzalez J.B."/>
            <person name="Henrissat B."/>
            <person name="Kuo A."/>
            <person name="Liang C."/>
            <person name="Lipzen A."/>
            <person name="Lutzoni F."/>
            <person name="Magnuson J."/>
            <person name="Mondo S."/>
            <person name="Nolan M."/>
            <person name="Ohm R."/>
            <person name="Pangilinan J."/>
            <person name="Park H.-J."/>
            <person name="Ramirez L."/>
            <person name="Alfaro M."/>
            <person name="Sun H."/>
            <person name="Tritt A."/>
            <person name="Yoshinaga Y."/>
            <person name="Zwiers L.-H."/>
            <person name="Turgeon B.G."/>
            <person name="Goodwin S.B."/>
            <person name="Spatafora J.W."/>
            <person name="Crous P.W."/>
            <person name="Grigoriev I.V."/>
        </authorList>
    </citation>
    <scope>NUCLEOTIDE SEQUENCE</scope>
    <source>
        <strain evidence="3">IPT5</strain>
    </source>
</reference>
<dbReference type="OrthoDB" id="5596422at2759"/>
<organism evidence="3 4">
    <name type="scientific">Plenodomus tracheiphilus IPT5</name>
    <dbReference type="NCBI Taxonomy" id="1408161"/>
    <lineage>
        <taxon>Eukaryota</taxon>
        <taxon>Fungi</taxon>
        <taxon>Dikarya</taxon>
        <taxon>Ascomycota</taxon>
        <taxon>Pezizomycotina</taxon>
        <taxon>Dothideomycetes</taxon>
        <taxon>Pleosporomycetidae</taxon>
        <taxon>Pleosporales</taxon>
        <taxon>Pleosporineae</taxon>
        <taxon>Leptosphaeriaceae</taxon>
        <taxon>Plenodomus</taxon>
    </lineage>
</organism>
<dbReference type="AlphaFoldDB" id="A0A6A7BCM0"/>
<dbReference type="InterPro" id="IPR000608">
    <property type="entry name" value="UBC"/>
</dbReference>
<dbReference type="Proteomes" id="UP000799423">
    <property type="component" value="Unassembled WGS sequence"/>
</dbReference>
<dbReference type="InterPro" id="IPR016135">
    <property type="entry name" value="UBQ-conjugating_enzyme/RWD"/>
</dbReference>
<name>A0A6A7BCM0_9PLEO</name>
<dbReference type="CDD" id="cd23814">
    <property type="entry name" value="UEV_AKTIP"/>
    <property type="match status" value="1"/>
</dbReference>
<keyword evidence="4" id="KW-1185">Reference proteome</keyword>
<protein>
    <recommendedName>
        <fullName evidence="2">UBC core domain-containing protein</fullName>
    </recommendedName>
</protein>
<dbReference type="EMBL" id="MU006296">
    <property type="protein sequence ID" value="KAF2853261.1"/>
    <property type="molecule type" value="Genomic_DNA"/>
</dbReference>
<proteinExistence type="predicted"/>
<dbReference type="Gene3D" id="3.10.110.10">
    <property type="entry name" value="Ubiquitin Conjugating Enzyme"/>
    <property type="match status" value="1"/>
</dbReference>
<sequence length="317" mass="34348">MSLPASLPVIPSFRKQHLLVEFSSLRYAQLDGVFVSITPGDPSLWVGVIFVRKGPYAPAVLRFQVSFPAGYPTLPPLVTFSTDVFHPLLTPLTTYTYTTGSSEAETVSATDEERLPPGGFSLRHGFPHWFGRAQRSVPGSRNVSASAVIPSGQLTPTDAASNHVTAGSTNASIPKDISMVRVLEYMRSTFSDGAVLDALPLEAAANPGAYHAWRTHRGLTSQIDEPDPASPKTHAINTGNSAAENSTLGRNRRPGAWNWEGVWEERVKKAVKASLSDPVLYGSSVGEDIIRFRDGDDESLDKMRIQLEATSRNATET</sequence>
<gene>
    <name evidence="3" type="ORF">T440DRAFT_322068</name>
</gene>
<dbReference type="Pfam" id="PF00179">
    <property type="entry name" value="UQ_con"/>
    <property type="match status" value="1"/>
</dbReference>
<evidence type="ECO:0000259" key="2">
    <source>
        <dbReference type="PROSITE" id="PS50127"/>
    </source>
</evidence>
<evidence type="ECO:0000256" key="1">
    <source>
        <dbReference type="SAM" id="MobiDB-lite"/>
    </source>
</evidence>